<sequence length="143" mass="15240">MTIKLTGAVRATIIEPNTPLTYTYTCGEDIPSKAPVVRSEEGKKVILAKADSWTTMPCIGFSIEAKSEGETVEVVSTGKLANVRKTEDLGYDAPIYISPDEAGKVTATPPEGTGKLVQQVGRGINATDITIAIDETVLELQEN</sequence>
<accession>X1QIM3</accession>
<dbReference type="EMBL" id="BARV01033493">
    <property type="protein sequence ID" value="GAI50865.1"/>
    <property type="molecule type" value="Genomic_DNA"/>
</dbReference>
<evidence type="ECO:0000313" key="1">
    <source>
        <dbReference type="EMBL" id="GAI50865.1"/>
    </source>
</evidence>
<comment type="caution">
    <text evidence="1">The sequence shown here is derived from an EMBL/GenBank/DDBJ whole genome shotgun (WGS) entry which is preliminary data.</text>
</comment>
<organism evidence="1">
    <name type="scientific">marine sediment metagenome</name>
    <dbReference type="NCBI Taxonomy" id="412755"/>
    <lineage>
        <taxon>unclassified sequences</taxon>
        <taxon>metagenomes</taxon>
        <taxon>ecological metagenomes</taxon>
    </lineage>
</organism>
<proteinExistence type="predicted"/>
<reference evidence="1" key="1">
    <citation type="journal article" date="2014" name="Front. Microbiol.">
        <title>High frequency of phylogenetically diverse reductive dehalogenase-homologous genes in deep subseafloor sedimentary metagenomes.</title>
        <authorList>
            <person name="Kawai M."/>
            <person name="Futagami T."/>
            <person name="Toyoda A."/>
            <person name="Takaki Y."/>
            <person name="Nishi S."/>
            <person name="Hori S."/>
            <person name="Arai W."/>
            <person name="Tsubouchi T."/>
            <person name="Morono Y."/>
            <person name="Uchiyama I."/>
            <person name="Ito T."/>
            <person name="Fujiyama A."/>
            <person name="Inagaki F."/>
            <person name="Takami H."/>
        </authorList>
    </citation>
    <scope>NUCLEOTIDE SEQUENCE</scope>
    <source>
        <strain evidence="1">Expedition CK06-06</strain>
    </source>
</reference>
<gene>
    <name evidence="1" type="ORF">S06H3_52640</name>
</gene>
<protein>
    <submittedName>
        <fullName evidence="1">Uncharacterized protein</fullName>
    </submittedName>
</protein>
<dbReference type="AlphaFoldDB" id="X1QIM3"/>
<name>X1QIM3_9ZZZZ</name>